<accession>A0A3D9XSP9</accession>
<feature type="transmembrane region" description="Helical" evidence="10">
    <location>
        <begin position="68"/>
        <end position="90"/>
    </location>
</feature>
<dbReference type="GO" id="GO:0042941">
    <property type="term" value="P:D-alanine transmembrane transport"/>
    <property type="evidence" value="ECO:0007669"/>
    <property type="project" value="TreeGrafter"/>
</dbReference>
<keyword evidence="2" id="KW-0813">Transport</keyword>
<keyword evidence="3" id="KW-1003">Cell membrane</keyword>
<comment type="caution">
    <text evidence="11">The sequence shown here is derived from an EMBL/GenBank/DDBJ whole genome shotgun (WGS) entry which is preliminary data.</text>
</comment>
<feature type="transmembrane region" description="Helical" evidence="10">
    <location>
        <begin position="221"/>
        <end position="239"/>
    </location>
</feature>
<feature type="transmembrane region" description="Helical" evidence="10">
    <location>
        <begin position="194"/>
        <end position="215"/>
    </location>
</feature>
<dbReference type="GO" id="GO:0015808">
    <property type="term" value="P:L-alanine transport"/>
    <property type="evidence" value="ECO:0007669"/>
    <property type="project" value="TreeGrafter"/>
</dbReference>
<reference evidence="11 12" key="1">
    <citation type="submission" date="2018-08" db="EMBL/GenBank/DDBJ databases">
        <title>Genomic Encyclopedia of Archaeal and Bacterial Type Strains, Phase II (KMG-II): from individual species to whole genera.</title>
        <authorList>
            <person name="Goeker M."/>
        </authorList>
    </citation>
    <scope>NUCLEOTIDE SEQUENCE [LARGE SCALE GENOMIC DNA]</scope>
    <source>
        <strain evidence="11 12">DSM 17099</strain>
    </source>
</reference>
<dbReference type="GO" id="GO:0015188">
    <property type="term" value="F:L-isoleucine transmembrane transporter activity"/>
    <property type="evidence" value="ECO:0007669"/>
    <property type="project" value="TreeGrafter"/>
</dbReference>
<dbReference type="GO" id="GO:0015190">
    <property type="term" value="F:L-leucine transmembrane transporter activity"/>
    <property type="evidence" value="ECO:0007669"/>
    <property type="project" value="TreeGrafter"/>
</dbReference>
<proteinExistence type="inferred from homology"/>
<keyword evidence="7 10" id="KW-1133">Transmembrane helix</keyword>
<feature type="transmembrane region" description="Helical" evidence="10">
    <location>
        <begin position="277"/>
        <end position="295"/>
    </location>
</feature>
<dbReference type="PANTHER" id="PTHR11795">
    <property type="entry name" value="BRANCHED-CHAIN AMINO ACID TRANSPORT SYSTEM PERMEASE PROTEIN LIVH"/>
    <property type="match status" value="1"/>
</dbReference>
<dbReference type="AlphaFoldDB" id="A0A3D9XSP9"/>
<protein>
    <submittedName>
        <fullName evidence="11">Branched-chain amino acid transport system permease protein</fullName>
    </submittedName>
</protein>
<evidence type="ECO:0000313" key="12">
    <source>
        <dbReference type="Proteomes" id="UP000256941"/>
    </source>
</evidence>
<dbReference type="GO" id="GO:0015192">
    <property type="term" value="F:L-phenylalanine transmembrane transporter activity"/>
    <property type="evidence" value="ECO:0007669"/>
    <property type="project" value="TreeGrafter"/>
</dbReference>
<gene>
    <name evidence="11" type="ORF">BDD41_1984</name>
</gene>
<organism evidence="11 12">
    <name type="scientific">Paracoccus versutus</name>
    <name type="common">Thiobacillus versutus</name>
    <dbReference type="NCBI Taxonomy" id="34007"/>
    <lineage>
        <taxon>Bacteria</taxon>
        <taxon>Pseudomonadati</taxon>
        <taxon>Pseudomonadota</taxon>
        <taxon>Alphaproteobacteria</taxon>
        <taxon>Rhodobacterales</taxon>
        <taxon>Paracoccaceae</taxon>
        <taxon>Paracoccus</taxon>
    </lineage>
</organism>
<dbReference type="Pfam" id="PF02653">
    <property type="entry name" value="BPD_transp_2"/>
    <property type="match status" value="1"/>
</dbReference>
<evidence type="ECO:0000256" key="4">
    <source>
        <dbReference type="ARBA" id="ARBA00022519"/>
    </source>
</evidence>
<feature type="transmembrane region" description="Helical" evidence="10">
    <location>
        <begin position="102"/>
        <end position="123"/>
    </location>
</feature>
<dbReference type="CDD" id="cd06582">
    <property type="entry name" value="TM_PBP1_LivH_like"/>
    <property type="match status" value="1"/>
</dbReference>
<keyword evidence="8 10" id="KW-0472">Membrane</keyword>
<evidence type="ECO:0000256" key="3">
    <source>
        <dbReference type="ARBA" id="ARBA00022475"/>
    </source>
</evidence>
<dbReference type="EMBL" id="QTUJ01000001">
    <property type="protein sequence ID" value="REF73425.1"/>
    <property type="molecule type" value="Genomic_DNA"/>
</dbReference>
<sequence>MTNFLQNLIDGLSLGSIYALVALGIGLLFGILRLINFAHGDFITVGAYALIVPSADAAAQVFLGKLPWIAILPLVCLIVAIVALVADGLFFRPLRKASAPTLMIASFAVSYILQNGILMLYGSRPKAIDLGGGLNMQIQLGDLRVPLLQLVTLGITIILMTALGLFLRRTRYGIQMRAAAEDFRMAQYLGVRGNFVIGLAFVISGILAAVVSLLFTMQSGMLSHTMGVPLALFAFVAVVVGGMGSLTGAVVGGFAIGMIVTMLQAYLPADLRPFRDAFAFGIVIAVLLWRPAGLIPSKTSFERI</sequence>
<dbReference type="PANTHER" id="PTHR11795:SF371">
    <property type="entry name" value="HIGH-AFFINITY BRANCHED-CHAIN AMINO ACID TRANSPORT SYSTEM PERMEASE PROTEIN LIVH"/>
    <property type="match status" value="1"/>
</dbReference>
<feature type="transmembrane region" description="Helical" evidence="10">
    <location>
        <begin position="12"/>
        <end position="35"/>
    </location>
</feature>
<dbReference type="InterPro" id="IPR001851">
    <property type="entry name" value="ABC_transp_permease"/>
</dbReference>
<comment type="similarity">
    <text evidence="9">Belongs to the binding-protein-dependent transport system permease family. LivHM subfamily.</text>
</comment>
<evidence type="ECO:0000256" key="2">
    <source>
        <dbReference type="ARBA" id="ARBA00022448"/>
    </source>
</evidence>
<evidence type="ECO:0000256" key="10">
    <source>
        <dbReference type="SAM" id="Phobius"/>
    </source>
</evidence>
<dbReference type="GO" id="GO:1903806">
    <property type="term" value="P:L-isoleucine import across plasma membrane"/>
    <property type="evidence" value="ECO:0007669"/>
    <property type="project" value="TreeGrafter"/>
</dbReference>
<evidence type="ECO:0000256" key="8">
    <source>
        <dbReference type="ARBA" id="ARBA00023136"/>
    </source>
</evidence>
<dbReference type="InterPro" id="IPR052157">
    <property type="entry name" value="BCAA_transport_permease"/>
</dbReference>
<evidence type="ECO:0000256" key="9">
    <source>
        <dbReference type="ARBA" id="ARBA00037998"/>
    </source>
</evidence>
<keyword evidence="6" id="KW-0029">Amino-acid transport</keyword>
<evidence type="ECO:0000256" key="5">
    <source>
        <dbReference type="ARBA" id="ARBA00022692"/>
    </source>
</evidence>
<comment type="subcellular location">
    <subcellularLocation>
        <location evidence="1">Cell membrane</location>
        <topology evidence="1">Multi-pass membrane protein</topology>
    </subcellularLocation>
</comment>
<feature type="transmembrane region" description="Helical" evidence="10">
    <location>
        <begin position="42"/>
        <end position="62"/>
    </location>
</feature>
<feature type="transmembrane region" description="Helical" evidence="10">
    <location>
        <begin position="246"/>
        <end position="265"/>
    </location>
</feature>
<feature type="transmembrane region" description="Helical" evidence="10">
    <location>
        <begin position="143"/>
        <end position="167"/>
    </location>
</feature>
<evidence type="ECO:0000313" key="11">
    <source>
        <dbReference type="EMBL" id="REF73425.1"/>
    </source>
</evidence>
<dbReference type="GO" id="GO:0005886">
    <property type="term" value="C:plasma membrane"/>
    <property type="evidence" value="ECO:0007669"/>
    <property type="project" value="UniProtKB-SubCell"/>
</dbReference>
<dbReference type="GO" id="GO:0005304">
    <property type="term" value="F:L-valine transmembrane transporter activity"/>
    <property type="evidence" value="ECO:0007669"/>
    <property type="project" value="TreeGrafter"/>
</dbReference>
<keyword evidence="5 10" id="KW-0812">Transmembrane</keyword>
<evidence type="ECO:0000256" key="6">
    <source>
        <dbReference type="ARBA" id="ARBA00022970"/>
    </source>
</evidence>
<name>A0A3D9XSP9_PARVE</name>
<evidence type="ECO:0000256" key="1">
    <source>
        <dbReference type="ARBA" id="ARBA00004651"/>
    </source>
</evidence>
<evidence type="ECO:0000256" key="7">
    <source>
        <dbReference type="ARBA" id="ARBA00022989"/>
    </source>
</evidence>
<keyword evidence="4" id="KW-0997">Cell inner membrane</keyword>
<dbReference type="Proteomes" id="UP000256941">
    <property type="component" value="Unassembled WGS sequence"/>
</dbReference>
<dbReference type="RefSeq" id="WP_116221506.1">
    <property type="nucleotide sequence ID" value="NZ_CP038196.1"/>
</dbReference>